<keyword evidence="12" id="KW-0489">Methyltransferase</keyword>
<dbReference type="FunFam" id="2.30.30.280:FF:000001">
    <property type="entry name" value="tRNA-specific 2-thiouridylase MnmA"/>
    <property type="match status" value="1"/>
</dbReference>
<dbReference type="Proteomes" id="UP000199452">
    <property type="component" value="Unassembled WGS sequence"/>
</dbReference>
<dbReference type="EC" id="2.8.1.13" evidence="9"/>
<dbReference type="HAMAP" id="MF_00144">
    <property type="entry name" value="tRNA_thiouridyl_MnmA"/>
    <property type="match status" value="1"/>
</dbReference>
<dbReference type="RefSeq" id="WP_092436985.1">
    <property type="nucleotide sequence ID" value="NZ_FMYP01000016.1"/>
</dbReference>
<comment type="subcellular location">
    <subcellularLocation>
        <location evidence="9">Cytoplasm</location>
    </subcellularLocation>
</comment>
<dbReference type="STRING" id="1640674.SAMN05216323_101637"/>
<evidence type="ECO:0000256" key="1">
    <source>
        <dbReference type="ARBA" id="ARBA00022555"/>
    </source>
</evidence>
<dbReference type="PANTHER" id="PTHR11933:SF5">
    <property type="entry name" value="MITOCHONDRIAL TRNA-SPECIFIC 2-THIOURIDYLASE 1"/>
    <property type="match status" value="1"/>
</dbReference>
<feature type="region of interest" description="Interaction with tRNA" evidence="9">
    <location>
        <begin position="151"/>
        <end position="153"/>
    </location>
</feature>
<dbReference type="EMBL" id="FMYP01000016">
    <property type="protein sequence ID" value="SDC07044.1"/>
    <property type="molecule type" value="Genomic_DNA"/>
</dbReference>
<dbReference type="GO" id="GO:0002143">
    <property type="term" value="P:tRNA wobble position uridine thiolation"/>
    <property type="evidence" value="ECO:0007669"/>
    <property type="project" value="TreeGrafter"/>
</dbReference>
<evidence type="ECO:0000256" key="4">
    <source>
        <dbReference type="ARBA" id="ARBA00022741"/>
    </source>
</evidence>
<organism evidence="12 13">
    <name type="scientific">Williamwhitmania taraxaci</name>
    <dbReference type="NCBI Taxonomy" id="1640674"/>
    <lineage>
        <taxon>Bacteria</taxon>
        <taxon>Pseudomonadati</taxon>
        <taxon>Bacteroidota</taxon>
        <taxon>Bacteroidia</taxon>
        <taxon>Bacteroidales</taxon>
        <taxon>Williamwhitmaniaceae</taxon>
        <taxon>Williamwhitmania</taxon>
    </lineage>
</organism>
<dbReference type="InterPro" id="IPR004506">
    <property type="entry name" value="MnmA-like"/>
</dbReference>
<comment type="caution">
    <text evidence="9">Lacks conserved residue(s) required for the propagation of feature annotation.</text>
</comment>
<reference evidence="12 13" key="1">
    <citation type="submission" date="2016-09" db="EMBL/GenBank/DDBJ databases">
        <authorList>
            <person name="Capua I."/>
            <person name="De Benedictis P."/>
            <person name="Joannis T."/>
            <person name="Lombin L.H."/>
            <person name="Cattoli G."/>
        </authorList>
    </citation>
    <scope>NUCLEOTIDE SEQUENCE [LARGE SCALE GENOMIC DNA]</scope>
    <source>
        <strain evidence="12 13">A7P-90m</strain>
    </source>
</reference>
<dbReference type="Pfam" id="PF20259">
    <property type="entry name" value="tRNA_Me_trans_M"/>
    <property type="match status" value="1"/>
</dbReference>
<dbReference type="AlphaFoldDB" id="A0A1G6IKP4"/>
<dbReference type="GO" id="GO:0005737">
    <property type="term" value="C:cytoplasm"/>
    <property type="evidence" value="ECO:0007669"/>
    <property type="project" value="UniProtKB-SubCell"/>
</dbReference>
<feature type="active site" description="Cysteine persulfide intermediate" evidence="9">
    <location>
        <position position="201"/>
    </location>
</feature>
<comment type="catalytic activity">
    <reaction evidence="8 9">
        <text>S-sulfanyl-L-cysteinyl-[protein] + uridine(34) in tRNA + AH2 + ATP = 2-thiouridine(34) in tRNA + L-cysteinyl-[protein] + A + AMP + diphosphate + H(+)</text>
        <dbReference type="Rhea" id="RHEA:47032"/>
        <dbReference type="Rhea" id="RHEA-COMP:10131"/>
        <dbReference type="Rhea" id="RHEA-COMP:11726"/>
        <dbReference type="Rhea" id="RHEA-COMP:11727"/>
        <dbReference type="Rhea" id="RHEA-COMP:11728"/>
        <dbReference type="ChEBI" id="CHEBI:13193"/>
        <dbReference type="ChEBI" id="CHEBI:15378"/>
        <dbReference type="ChEBI" id="CHEBI:17499"/>
        <dbReference type="ChEBI" id="CHEBI:29950"/>
        <dbReference type="ChEBI" id="CHEBI:30616"/>
        <dbReference type="ChEBI" id="CHEBI:33019"/>
        <dbReference type="ChEBI" id="CHEBI:61963"/>
        <dbReference type="ChEBI" id="CHEBI:65315"/>
        <dbReference type="ChEBI" id="CHEBI:87170"/>
        <dbReference type="ChEBI" id="CHEBI:456215"/>
        <dbReference type="EC" id="2.8.1.13"/>
    </reaction>
</comment>
<evidence type="ECO:0000259" key="10">
    <source>
        <dbReference type="Pfam" id="PF20258"/>
    </source>
</evidence>
<evidence type="ECO:0000313" key="13">
    <source>
        <dbReference type="Proteomes" id="UP000199452"/>
    </source>
</evidence>
<evidence type="ECO:0000256" key="2">
    <source>
        <dbReference type="ARBA" id="ARBA00022679"/>
    </source>
</evidence>
<dbReference type="GO" id="GO:0000049">
    <property type="term" value="F:tRNA binding"/>
    <property type="evidence" value="ECO:0007669"/>
    <property type="project" value="UniProtKB-KW"/>
</dbReference>
<evidence type="ECO:0000256" key="7">
    <source>
        <dbReference type="ARBA" id="ARBA00023157"/>
    </source>
</evidence>
<accession>A0A1G6IKP4</accession>
<feature type="binding site" evidence="9">
    <location>
        <position position="34"/>
    </location>
    <ligand>
        <name>ATP</name>
        <dbReference type="ChEBI" id="CHEBI:30616"/>
    </ligand>
</feature>
<feature type="active site" description="Nucleophile" evidence="9">
    <location>
        <position position="101"/>
    </location>
</feature>
<keyword evidence="13" id="KW-1185">Reference proteome</keyword>
<dbReference type="Gene3D" id="2.40.30.10">
    <property type="entry name" value="Translation factors"/>
    <property type="match status" value="1"/>
</dbReference>
<feature type="domain" description="tRNA-specific 2-thiouridylase MnmA-like C-terminal" evidence="10">
    <location>
        <begin position="318"/>
        <end position="390"/>
    </location>
</feature>
<evidence type="ECO:0000256" key="6">
    <source>
        <dbReference type="ARBA" id="ARBA00022884"/>
    </source>
</evidence>
<dbReference type="Pfam" id="PF20258">
    <property type="entry name" value="tRNA_Me_trans_C"/>
    <property type="match status" value="1"/>
</dbReference>
<dbReference type="SUPFAM" id="SSF52402">
    <property type="entry name" value="Adenine nucleotide alpha hydrolases-like"/>
    <property type="match status" value="1"/>
</dbReference>
<feature type="binding site" evidence="9">
    <location>
        <begin position="8"/>
        <end position="15"/>
    </location>
    <ligand>
        <name>ATP</name>
        <dbReference type="ChEBI" id="CHEBI:30616"/>
    </ligand>
</feature>
<evidence type="ECO:0000256" key="9">
    <source>
        <dbReference type="HAMAP-Rule" id="MF_00144"/>
    </source>
</evidence>
<keyword evidence="3 9" id="KW-0819">tRNA processing</keyword>
<gene>
    <name evidence="9" type="primary">mnmA</name>
    <name evidence="12" type="ORF">SAMN05216323_101637</name>
</gene>
<keyword evidence="1 9" id="KW-0820">tRNA-binding</keyword>
<dbReference type="FunFam" id="3.40.50.620:FF:000115">
    <property type="entry name" value="tRNA-specific 2-thiouridylase MnmA"/>
    <property type="match status" value="1"/>
</dbReference>
<evidence type="ECO:0000256" key="5">
    <source>
        <dbReference type="ARBA" id="ARBA00022840"/>
    </source>
</evidence>
<feature type="binding site" evidence="9">
    <location>
        <position position="125"/>
    </location>
    <ligand>
        <name>ATP</name>
        <dbReference type="ChEBI" id="CHEBI:30616"/>
    </ligand>
</feature>
<dbReference type="InterPro" id="IPR046884">
    <property type="entry name" value="MnmA-like_central"/>
</dbReference>
<dbReference type="GO" id="GO:0008168">
    <property type="term" value="F:methyltransferase activity"/>
    <property type="evidence" value="ECO:0007669"/>
    <property type="project" value="UniProtKB-KW"/>
</dbReference>
<dbReference type="Gene3D" id="3.40.50.620">
    <property type="entry name" value="HUPs"/>
    <property type="match status" value="1"/>
</dbReference>
<feature type="site" description="Interaction with tRNA" evidence="9">
    <location>
        <position position="374"/>
    </location>
</feature>
<dbReference type="PANTHER" id="PTHR11933">
    <property type="entry name" value="TRNA 5-METHYLAMINOMETHYL-2-THIOURIDYLATE -METHYLTRANSFERASE"/>
    <property type="match status" value="1"/>
</dbReference>
<evidence type="ECO:0000313" key="12">
    <source>
        <dbReference type="EMBL" id="SDC07044.1"/>
    </source>
</evidence>
<dbReference type="CDD" id="cd01998">
    <property type="entry name" value="MnmA_TRMU-like"/>
    <property type="match status" value="1"/>
</dbReference>
<keyword evidence="4 9" id="KW-0547">Nucleotide-binding</keyword>
<dbReference type="GO" id="GO:0103016">
    <property type="term" value="F:tRNA-uridine 2-sulfurtransferase activity"/>
    <property type="evidence" value="ECO:0007669"/>
    <property type="project" value="UniProtKB-EC"/>
</dbReference>
<keyword evidence="6 9" id="KW-0694">RNA-binding</keyword>
<dbReference type="GO" id="GO:0032259">
    <property type="term" value="P:methylation"/>
    <property type="evidence" value="ECO:0007669"/>
    <property type="project" value="UniProtKB-KW"/>
</dbReference>
<dbReference type="InterPro" id="IPR014729">
    <property type="entry name" value="Rossmann-like_a/b/a_fold"/>
</dbReference>
<comment type="similarity">
    <text evidence="9">Belongs to the MnmA/TRMU family.</text>
</comment>
<sequence length="392" mass="44464">MGKRVVVGLSGGVDSSVAAYLLKQQGYEVIGMFMKNWHETTGLLHGDCPFEDDQMFAEMVARKLDIPFEYIDLSTDYRKKVVDYMFAEYEKGRTPNPDVLCNREIKFDVFMKAAMRLNADFVATGHYCRKDEITKDGETYYRLLAGLDPNKDQSYFLCQLSQEQLKYAMFPIGDLLKPEVRRIASELGLATAERKDSQGICFVGKVDLPVFLQQKLAPKAGKIIEIAKDFYSNLPQPEEGNLAALAKPIYYKPEDGMVVGNHNGAQYYTIGQRKGLNVGGKLEPLFIIATSIEQNVVYVGQGQNHPGLFRSALHIPNNEIHWIRPDLKMEVGEKRDYLMRIRYRQPLQNGSLHMREEGLYQTFEEPQRGITPGQFASWYDGEELLGSGVIAE</sequence>
<dbReference type="GO" id="GO:0005524">
    <property type="term" value="F:ATP binding"/>
    <property type="evidence" value="ECO:0007669"/>
    <property type="project" value="UniProtKB-KW"/>
</dbReference>
<keyword evidence="2 9" id="KW-0808">Transferase</keyword>
<dbReference type="Pfam" id="PF03054">
    <property type="entry name" value="tRNA_Me_trans"/>
    <property type="match status" value="1"/>
</dbReference>
<keyword evidence="5 9" id="KW-0067">ATP-binding</keyword>
<protein>
    <recommendedName>
        <fullName evidence="9">tRNA-specific 2-thiouridylase MnmA</fullName>
        <ecNumber evidence="9">2.8.1.13</ecNumber>
    </recommendedName>
</protein>
<keyword evidence="9" id="KW-0963">Cytoplasm</keyword>
<feature type="domain" description="tRNA-specific 2-thiouridylase MnmA-like central" evidence="11">
    <location>
        <begin position="252"/>
        <end position="301"/>
    </location>
</feature>
<feature type="region of interest" description="Interaction with tRNA" evidence="9">
    <location>
        <begin position="342"/>
        <end position="343"/>
    </location>
</feature>
<evidence type="ECO:0000256" key="8">
    <source>
        <dbReference type="ARBA" id="ARBA00051542"/>
    </source>
</evidence>
<comment type="function">
    <text evidence="9">Catalyzes the 2-thiolation of uridine at the wobble position (U34) of tRNA, leading to the formation of s(2)U34.</text>
</comment>
<dbReference type="NCBIfam" id="NF001138">
    <property type="entry name" value="PRK00143.1"/>
    <property type="match status" value="1"/>
</dbReference>
<proteinExistence type="inferred from homology"/>
<dbReference type="InterPro" id="IPR023382">
    <property type="entry name" value="MnmA-like_central_sf"/>
</dbReference>
<dbReference type="NCBIfam" id="TIGR00420">
    <property type="entry name" value="trmU"/>
    <property type="match status" value="1"/>
</dbReference>
<keyword evidence="7" id="KW-1015">Disulfide bond</keyword>
<dbReference type="OrthoDB" id="9800696at2"/>
<feature type="site" description="Interaction with tRNA" evidence="9">
    <location>
        <position position="126"/>
    </location>
</feature>
<dbReference type="Gene3D" id="2.30.30.280">
    <property type="entry name" value="Adenine nucleotide alpha hydrolases-like domains"/>
    <property type="match status" value="1"/>
</dbReference>
<feature type="region of interest" description="Interaction with target base in tRNA" evidence="9">
    <location>
        <begin position="96"/>
        <end position="98"/>
    </location>
</feature>
<name>A0A1G6IKP4_9BACT</name>
<evidence type="ECO:0000256" key="3">
    <source>
        <dbReference type="ARBA" id="ARBA00022694"/>
    </source>
</evidence>
<evidence type="ECO:0000259" key="11">
    <source>
        <dbReference type="Pfam" id="PF20259"/>
    </source>
</evidence>
<dbReference type="InterPro" id="IPR046885">
    <property type="entry name" value="MnmA-like_C"/>
</dbReference>